<dbReference type="InterPro" id="IPR000182">
    <property type="entry name" value="GNAT_dom"/>
</dbReference>
<dbReference type="PANTHER" id="PTHR13947">
    <property type="entry name" value="GNAT FAMILY N-ACETYLTRANSFERASE"/>
    <property type="match status" value="1"/>
</dbReference>
<comment type="caution">
    <text evidence="3">The sequence shown here is derived from an EMBL/GenBank/DDBJ whole genome shotgun (WGS) entry which is preliminary data.</text>
</comment>
<dbReference type="EMBL" id="MZGU01000006">
    <property type="protein sequence ID" value="PWB84986.1"/>
    <property type="molecule type" value="Genomic_DNA"/>
</dbReference>
<dbReference type="Gene3D" id="3.40.630.30">
    <property type="match status" value="1"/>
</dbReference>
<dbReference type="PROSITE" id="PS51186">
    <property type="entry name" value="GNAT"/>
    <property type="match status" value="1"/>
</dbReference>
<dbReference type="Proteomes" id="UP000245577">
    <property type="component" value="Unassembled WGS sequence"/>
</dbReference>
<evidence type="ECO:0000313" key="3">
    <source>
        <dbReference type="EMBL" id="PWB84986.1"/>
    </source>
</evidence>
<dbReference type="GO" id="GO:0008080">
    <property type="term" value="F:N-acetyltransferase activity"/>
    <property type="evidence" value="ECO:0007669"/>
    <property type="project" value="InterPro"/>
</dbReference>
<gene>
    <name evidence="3" type="ORF">MBBWO_12990</name>
</gene>
<organism evidence="3 4">
    <name type="scientific">Methanobrevibacter woesei</name>
    <dbReference type="NCBI Taxonomy" id="190976"/>
    <lineage>
        <taxon>Archaea</taxon>
        <taxon>Methanobacteriati</taxon>
        <taxon>Methanobacteriota</taxon>
        <taxon>Methanomada group</taxon>
        <taxon>Methanobacteria</taxon>
        <taxon>Methanobacteriales</taxon>
        <taxon>Methanobacteriaceae</taxon>
        <taxon>Methanobrevibacter</taxon>
    </lineage>
</organism>
<evidence type="ECO:0000256" key="1">
    <source>
        <dbReference type="ARBA" id="ARBA00022679"/>
    </source>
</evidence>
<protein>
    <submittedName>
        <fullName evidence="3">Acetyltransferase (GNAT) family protein</fullName>
    </submittedName>
</protein>
<feature type="domain" description="N-acetyltransferase" evidence="2">
    <location>
        <begin position="3"/>
        <end position="173"/>
    </location>
</feature>
<dbReference type="InterPro" id="IPR016181">
    <property type="entry name" value="Acyl_CoA_acyltransferase"/>
</dbReference>
<keyword evidence="4" id="KW-1185">Reference proteome</keyword>
<dbReference type="Pfam" id="PF00583">
    <property type="entry name" value="Acetyltransf_1"/>
    <property type="match status" value="1"/>
</dbReference>
<dbReference type="PANTHER" id="PTHR13947:SF37">
    <property type="entry name" value="LD18367P"/>
    <property type="match status" value="1"/>
</dbReference>
<dbReference type="SUPFAM" id="SSF55729">
    <property type="entry name" value="Acyl-CoA N-acyltransferases (Nat)"/>
    <property type="match status" value="1"/>
</dbReference>
<dbReference type="RefSeq" id="WP_116670082.1">
    <property type="nucleotide sequence ID" value="NZ_MZGU01000006.1"/>
</dbReference>
<dbReference type="AlphaFoldDB" id="A0A2U1S5S3"/>
<dbReference type="CDD" id="cd04301">
    <property type="entry name" value="NAT_SF"/>
    <property type="match status" value="1"/>
</dbReference>
<dbReference type="OrthoDB" id="67121at2157"/>
<keyword evidence="1 3" id="KW-0808">Transferase</keyword>
<evidence type="ECO:0000313" key="4">
    <source>
        <dbReference type="Proteomes" id="UP000245577"/>
    </source>
</evidence>
<name>A0A2U1S5S3_9EURY</name>
<evidence type="ECO:0000259" key="2">
    <source>
        <dbReference type="PROSITE" id="PS51186"/>
    </source>
</evidence>
<sequence length="185" mass="22091">MAIVIKEVSEIQNKIPYIKDFIFDQIKKEYNGDINPQYHYDILEIEKYYFTPQRNNLFVAMEGDEIIGTIAVRGYDKSFDEFKGKYDKDTTASIWRLFVDEKFRRNKLATKLYTAVEGFSKENNYKYIYLHTHKNLEGALLFWQKMGFDITLDTDDEFQTVHMHKNLMKLDLEYVEDSEETIIKS</sequence>
<reference evidence="3 4" key="1">
    <citation type="submission" date="2017-03" db="EMBL/GenBank/DDBJ databases">
        <title>Genome sequence of Methanobrevibacter wosei.</title>
        <authorList>
            <person name="Poehlein A."/>
            <person name="Seedorf H."/>
            <person name="Daniel R."/>
        </authorList>
    </citation>
    <scope>NUCLEOTIDE SEQUENCE [LARGE SCALE GENOMIC DNA]</scope>
    <source>
        <strain evidence="3 4">DSM 11979</strain>
    </source>
</reference>
<dbReference type="InterPro" id="IPR050769">
    <property type="entry name" value="NAT_camello-type"/>
</dbReference>
<accession>A0A2U1S5S3</accession>
<proteinExistence type="predicted"/>